<sequence>MKRVMTDIYAERYRDLSQEAQTCCLTGHRVIPPGEEKKIMIRAKNILLRLIREKNVRFFGVGGAVGFDMLASEYLLDLKAHDEHQIKIISVLPYPAWRETEDWTDKLRAREEKILLGSDKVVYVRNEYEKNVFLLRDRKLVDCSAWCVSYCNRPRTGTAYTVKYALDHGVKVYNASSFSLRNLV</sequence>
<proteinExistence type="predicted"/>
<reference evidence="1" key="1">
    <citation type="submission" date="2017-04" db="EMBL/GenBank/DDBJ databases">
        <authorList>
            <person name="Varghese N."/>
            <person name="Submissions S."/>
        </authorList>
    </citation>
    <scope>NUCLEOTIDE SEQUENCE</scope>
    <source>
        <strain evidence="1">WTE2008</strain>
    </source>
</reference>
<organism evidence="1 2">
    <name type="scientific">Aristaeella lactis</name>
    <dbReference type="NCBI Taxonomy" id="3046383"/>
    <lineage>
        <taxon>Bacteria</taxon>
        <taxon>Bacillati</taxon>
        <taxon>Bacillota</taxon>
        <taxon>Clostridia</taxon>
        <taxon>Eubacteriales</taxon>
        <taxon>Aristaeellaceae</taxon>
        <taxon>Aristaeella</taxon>
    </lineage>
</organism>
<dbReference type="EMBL" id="FWXZ01000002">
    <property type="protein sequence ID" value="SMC54653.1"/>
    <property type="molecule type" value="Genomic_DNA"/>
</dbReference>
<evidence type="ECO:0000313" key="1">
    <source>
        <dbReference type="EMBL" id="SMC54653.1"/>
    </source>
</evidence>
<evidence type="ECO:0000313" key="2">
    <source>
        <dbReference type="Proteomes" id="UP000192328"/>
    </source>
</evidence>
<name>A0AC61PKM4_9FIRM</name>
<dbReference type="Proteomes" id="UP000192328">
    <property type="component" value="Unassembled WGS sequence"/>
</dbReference>
<protein>
    <submittedName>
        <fullName evidence="1">Uncharacterized protein</fullName>
    </submittedName>
</protein>
<keyword evidence="2" id="KW-1185">Reference proteome</keyword>
<accession>A0AC61PKM4</accession>
<gene>
    <name evidence="1" type="ORF">SAMN06297397_1369</name>
</gene>
<comment type="caution">
    <text evidence="1">The sequence shown here is derived from an EMBL/GenBank/DDBJ whole genome shotgun (WGS) entry which is preliminary data.</text>
</comment>